<organism evidence="2 3">
    <name type="scientific">Pisum sativum</name>
    <name type="common">Garden pea</name>
    <name type="synonym">Lathyrus oleraceus</name>
    <dbReference type="NCBI Taxonomy" id="3888"/>
    <lineage>
        <taxon>Eukaryota</taxon>
        <taxon>Viridiplantae</taxon>
        <taxon>Streptophyta</taxon>
        <taxon>Embryophyta</taxon>
        <taxon>Tracheophyta</taxon>
        <taxon>Spermatophyta</taxon>
        <taxon>Magnoliopsida</taxon>
        <taxon>eudicotyledons</taxon>
        <taxon>Gunneridae</taxon>
        <taxon>Pentapetalae</taxon>
        <taxon>rosids</taxon>
        <taxon>fabids</taxon>
        <taxon>Fabales</taxon>
        <taxon>Fabaceae</taxon>
        <taxon>Papilionoideae</taxon>
        <taxon>50 kb inversion clade</taxon>
        <taxon>NPAAA clade</taxon>
        <taxon>Hologalegina</taxon>
        <taxon>IRL clade</taxon>
        <taxon>Fabeae</taxon>
        <taxon>Lathyrus</taxon>
    </lineage>
</organism>
<keyword evidence="3" id="KW-1185">Reference proteome</keyword>
<name>A0A9D4YHH0_PEA</name>
<dbReference type="AlphaFoldDB" id="A0A9D4YHH0"/>
<reference evidence="2 3" key="1">
    <citation type="journal article" date="2022" name="Nat. Genet.">
        <title>Improved pea reference genome and pan-genome highlight genomic features and evolutionary characteristics.</title>
        <authorList>
            <person name="Yang T."/>
            <person name="Liu R."/>
            <person name="Luo Y."/>
            <person name="Hu S."/>
            <person name="Wang D."/>
            <person name="Wang C."/>
            <person name="Pandey M.K."/>
            <person name="Ge S."/>
            <person name="Xu Q."/>
            <person name="Li N."/>
            <person name="Li G."/>
            <person name="Huang Y."/>
            <person name="Saxena R.K."/>
            <person name="Ji Y."/>
            <person name="Li M."/>
            <person name="Yan X."/>
            <person name="He Y."/>
            <person name="Liu Y."/>
            <person name="Wang X."/>
            <person name="Xiang C."/>
            <person name="Varshney R.K."/>
            <person name="Ding H."/>
            <person name="Gao S."/>
            <person name="Zong X."/>
        </authorList>
    </citation>
    <scope>NUCLEOTIDE SEQUENCE [LARGE SCALE GENOMIC DNA]</scope>
    <source>
        <strain evidence="2 3">cv. Zhongwan 6</strain>
    </source>
</reference>
<dbReference type="Gramene" id="Psat02G0422300-T1">
    <property type="protein sequence ID" value="KAI5438393.1"/>
    <property type="gene ID" value="KIW84_024223"/>
</dbReference>
<accession>A0A9D4YHH0</accession>
<comment type="caution">
    <text evidence="2">The sequence shown here is derived from an EMBL/GenBank/DDBJ whole genome shotgun (WGS) entry which is preliminary data.</text>
</comment>
<dbReference type="Proteomes" id="UP001058974">
    <property type="component" value="Chromosome 2"/>
</dbReference>
<evidence type="ECO:0000313" key="3">
    <source>
        <dbReference type="Proteomes" id="UP001058974"/>
    </source>
</evidence>
<evidence type="ECO:0000313" key="2">
    <source>
        <dbReference type="EMBL" id="KAI5438393.1"/>
    </source>
</evidence>
<sequence>MKVVKATILKDIIKRRDSRINQTGVEEDVVEEEVAVGHLEKDCRVENKVEETTNLALEAEANEGFLLMTQKEIDAKNDTRWYLDSGARDASKVKVKGKGTICYLYKDDLTGSIQDVYYVPDLKATHRKMLFDTHERSNITLEGQARASDCSSRNDEKSNVQTEL</sequence>
<proteinExistence type="predicted"/>
<protein>
    <submittedName>
        <fullName evidence="2">Uncharacterized protein</fullName>
    </submittedName>
</protein>
<feature type="region of interest" description="Disordered" evidence="1">
    <location>
        <begin position="142"/>
        <end position="164"/>
    </location>
</feature>
<evidence type="ECO:0000256" key="1">
    <source>
        <dbReference type="SAM" id="MobiDB-lite"/>
    </source>
</evidence>
<dbReference type="EMBL" id="JAMSHJ010000002">
    <property type="protein sequence ID" value="KAI5438393.1"/>
    <property type="molecule type" value="Genomic_DNA"/>
</dbReference>
<gene>
    <name evidence="2" type="ORF">KIW84_024223</name>
</gene>